<evidence type="ECO:0000259" key="1">
    <source>
        <dbReference type="Pfam" id="PF14694"/>
    </source>
</evidence>
<evidence type="ECO:0000313" key="4">
    <source>
        <dbReference type="Proteomes" id="UP001141806"/>
    </source>
</evidence>
<dbReference type="Proteomes" id="UP001141806">
    <property type="component" value="Unassembled WGS sequence"/>
</dbReference>
<evidence type="ECO:0000259" key="2">
    <source>
        <dbReference type="Pfam" id="PF14695"/>
    </source>
</evidence>
<protein>
    <recommendedName>
        <fullName evidence="5">Protein Lines C-terminal domain-containing protein</fullName>
    </recommendedName>
</protein>
<evidence type="ECO:0008006" key="5">
    <source>
        <dbReference type="Google" id="ProtNLM"/>
    </source>
</evidence>
<feature type="domain" description="Protein Lines N-terminal" evidence="1">
    <location>
        <begin position="430"/>
        <end position="569"/>
    </location>
</feature>
<dbReference type="PANTHER" id="PTHR16057">
    <property type="entry name" value="WINS1, 2 PROTEIN"/>
    <property type="match status" value="1"/>
</dbReference>
<reference evidence="3" key="1">
    <citation type="journal article" date="2023" name="Plant J.">
        <title>The genome of the king protea, Protea cynaroides.</title>
        <authorList>
            <person name="Chang J."/>
            <person name="Duong T.A."/>
            <person name="Schoeman C."/>
            <person name="Ma X."/>
            <person name="Roodt D."/>
            <person name="Barker N."/>
            <person name="Li Z."/>
            <person name="Van de Peer Y."/>
            <person name="Mizrachi E."/>
        </authorList>
    </citation>
    <scope>NUCLEOTIDE SEQUENCE</scope>
    <source>
        <tissue evidence="3">Young leaves</tissue>
    </source>
</reference>
<keyword evidence="4" id="KW-1185">Reference proteome</keyword>
<dbReference type="Pfam" id="PF14695">
    <property type="entry name" value="LINES_C"/>
    <property type="match status" value="1"/>
</dbReference>
<proteinExistence type="predicted"/>
<dbReference type="InterPro" id="IPR024875">
    <property type="entry name" value="Protein_Lines"/>
</dbReference>
<feature type="domain" description="Protein Lines C-terminal" evidence="2">
    <location>
        <begin position="637"/>
        <end position="670"/>
    </location>
</feature>
<gene>
    <name evidence="3" type="ORF">NE237_019378</name>
</gene>
<dbReference type="PANTHER" id="PTHR16057:SF1">
    <property type="entry name" value="PROTEIN LINES HOMOLOG 1"/>
    <property type="match status" value="1"/>
</dbReference>
<name>A0A9Q0QQ20_9MAGN</name>
<accession>A0A9Q0QQ20</accession>
<dbReference type="AlphaFoldDB" id="A0A9Q0QQ20"/>
<organism evidence="3 4">
    <name type="scientific">Protea cynaroides</name>
    <dbReference type="NCBI Taxonomy" id="273540"/>
    <lineage>
        <taxon>Eukaryota</taxon>
        <taxon>Viridiplantae</taxon>
        <taxon>Streptophyta</taxon>
        <taxon>Embryophyta</taxon>
        <taxon>Tracheophyta</taxon>
        <taxon>Spermatophyta</taxon>
        <taxon>Magnoliopsida</taxon>
        <taxon>Proteales</taxon>
        <taxon>Proteaceae</taxon>
        <taxon>Protea</taxon>
    </lineage>
</organism>
<dbReference type="EMBL" id="JAMYWD010000007">
    <property type="protein sequence ID" value="KAJ4967529.1"/>
    <property type="molecule type" value="Genomic_DNA"/>
</dbReference>
<dbReference type="OrthoDB" id="8251209at2759"/>
<dbReference type="InterPro" id="IPR029415">
    <property type="entry name" value="Lines_C"/>
</dbReference>
<evidence type="ECO:0000313" key="3">
    <source>
        <dbReference type="EMBL" id="KAJ4967529.1"/>
    </source>
</evidence>
<dbReference type="Pfam" id="PF14694">
    <property type="entry name" value="LINES_N"/>
    <property type="match status" value="1"/>
</dbReference>
<comment type="caution">
    <text evidence="3">The sequence shown here is derived from an EMBL/GenBank/DDBJ whole genome shotgun (WGS) entry which is preliminary data.</text>
</comment>
<sequence length="688" mass="78888">MSCSPELSRLCSLIKDALRSYAEKELVELTKDEEKDLLITLSKISREIQRWVDDIESDSENDSSANHDIGVKCFPELDPSSGGHSCLVEIVSVVAIFLEVGSQYIKHLAGNLLFVISNFIAKLGSKWGGFLHLLCVCLEVAISNNLSSLTVSTPGATNLECKASSFILRSRLVNANWHTVAGLFRVLRKIMKYLKQNSDGDLLEVYIHSISNVRWELWNETHVGWTSEVEISSTGVALLPRNICSPECRFLFLGGLLQLFCSLVEQNGLVEAKGVLDKIFCLVPKILNWCFYKQGDFNDIRVYQYLRHKMLMLMIRLSFQISWDYSTLVLWLELLHTYFEDLILLPISARDALFDDCVEGSPFLTSILNVDVHRISTCHLQRQAIFLFLKCSFQLISLGQETDEGCGCTTSNSCLTCESQSDLESCCRKKGLSQLSVWVKAHLPLETHKNYQVYLEKCNIFTMSFLQLYIDEDDLLFEMLLQLLTLPFPAEQLDCSVRYKAFQEMREDTLFHLSSIFNPIHLFHLFLAELHYDHQVLLDYLISKDTAVNCVHYLLRCFRTIFKSWHVFVGFSVCESKISQPSCKKRKVILDRQDSNGKVDLLRGETSVAMDRDWMRNDDAASQPFDEMPETFKSARDCLQSLNRSVKNLHQKNLFPYNPTALLKSFMRFEELCHQKEKEQVLHTGCMT</sequence>
<dbReference type="InterPro" id="IPR032794">
    <property type="entry name" value="LINES_N"/>
</dbReference>